<dbReference type="Gene3D" id="3.80.10.10">
    <property type="entry name" value="Ribonuclease Inhibitor"/>
    <property type="match status" value="1"/>
</dbReference>
<accession>A0AAE0LVU5</accession>
<proteinExistence type="predicted"/>
<evidence type="ECO:0000313" key="2">
    <source>
        <dbReference type="Proteomes" id="UP001278766"/>
    </source>
</evidence>
<reference evidence="1" key="1">
    <citation type="journal article" date="2023" name="Mol. Phylogenet. Evol.">
        <title>Genome-scale phylogeny and comparative genomics of the fungal order Sordariales.</title>
        <authorList>
            <person name="Hensen N."/>
            <person name="Bonometti L."/>
            <person name="Westerberg I."/>
            <person name="Brannstrom I.O."/>
            <person name="Guillou S."/>
            <person name="Cros-Aarteil S."/>
            <person name="Calhoun S."/>
            <person name="Haridas S."/>
            <person name="Kuo A."/>
            <person name="Mondo S."/>
            <person name="Pangilinan J."/>
            <person name="Riley R."/>
            <person name="LaButti K."/>
            <person name="Andreopoulos B."/>
            <person name="Lipzen A."/>
            <person name="Chen C."/>
            <person name="Yan M."/>
            <person name="Daum C."/>
            <person name="Ng V."/>
            <person name="Clum A."/>
            <person name="Steindorff A."/>
            <person name="Ohm R.A."/>
            <person name="Martin F."/>
            <person name="Silar P."/>
            <person name="Natvig D.O."/>
            <person name="Lalanne C."/>
            <person name="Gautier V."/>
            <person name="Ament-Velasquez S.L."/>
            <person name="Kruys A."/>
            <person name="Hutchinson M.I."/>
            <person name="Powell A.J."/>
            <person name="Barry K."/>
            <person name="Miller A.N."/>
            <person name="Grigoriev I.V."/>
            <person name="Debuchy R."/>
            <person name="Gladieux P."/>
            <person name="Hiltunen Thoren M."/>
            <person name="Johannesson H."/>
        </authorList>
    </citation>
    <scope>NUCLEOTIDE SEQUENCE</scope>
    <source>
        <strain evidence="1">CBS 168.71</strain>
    </source>
</reference>
<comment type="caution">
    <text evidence="1">The sequence shown here is derived from an EMBL/GenBank/DDBJ whole genome shotgun (WGS) entry which is preliminary data.</text>
</comment>
<gene>
    <name evidence="1" type="ORF">B0H64DRAFT_81822</name>
</gene>
<sequence length="500" mass="56111">MSDSSRPRPETRHRSLHSLPLELLAEICSYFCAHCVRKDQGDTWPFNAKQDHMGDVCPPPELGSRSGSTDLLNISRVNRTLHAVAGQYLSHCTFTRNWSLWFLLDTLTNRPTRALRIRELDVGYPLPHRGLVQGSRPPLPPPILNAVRDLLRSVRISTVESRVAVEDALNNAPENVGIIGQMAEQAALMSILLRLVPNLESAHFQLPERHPRPAIVSFPAFLSGLVSSSPPLVSLTRLAFGSPAEQSFPSGIDKTIPIIALAPNLRVLHFDNYGSNLEFGGLDLPPLQNLTELSLDKCCLTMDPLVTFLAKVGPNLSRMRYRRHGTAQAFRRGVSFHELLKALRRWRKTLRELSYTNSDYGLSQGNELLLDISLLQKFRTLQTLYTESTFLYAHVRYCWGEEDDVYLFTSTLPSSICTLKIRRYHHTLGVHLRELLVACKVGDYPNLRSIEIYVDCSDNFEFSDSEDEASGDVPPESGIRSELEDIGASFRAAGVDFVLH</sequence>
<dbReference type="InterPro" id="IPR032675">
    <property type="entry name" value="LRR_dom_sf"/>
</dbReference>
<dbReference type="GeneID" id="87845771"/>
<dbReference type="RefSeq" id="XP_062662258.1">
    <property type="nucleotide sequence ID" value="XM_062808823.1"/>
</dbReference>
<organism evidence="1 2">
    <name type="scientific">Chaetomium fimeti</name>
    <dbReference type="NCBI Taxonomy" id="1854472"/>
    <lineage>
        <taxon>Eukaryota</taxon>
        <taxon>Fungi</taxon>
        <taxon>Dikarya</taxon>
        <taxon>Ascomycota</taxon>
        <taxon>Pezizomycotina</taxon>
        <taxon>Sordariomycetes</taxon>
        <taxon>Sordariomycetidae</taxon>
        <taxon>Sordariales</taxon>
        <taxon>Chaetomiaceae</taxon>
        <taxon>Chaetomium</taxon>
    </lineage>
</organism>
<evidence type="ECO:0000313" key="1">
    <source>
        <dbReference type="EMBL" id="KAK3298744.1"/>
    </source>
</evidence>
<keyword evidence="2" id="KW-1185">Reference proteome</keyword>
<protein>
    <submittedName>
        <fullName evidence="1">Uncharacterized protein</fullName>
    </submittedName>
</protein>
<dbReference type="AlphaFoldDB" id="A0AAE0LVU5"/>
<dbReference type="EMBL" id="JAUEPN010000002">
    <property type="protein sequence ID" value="KAK3298744.1"/>
    <property type="molecule type" value="Genomic_DNA"/>
</dbReference>
<feature type="non-terminal residue" evidence="1">
    <location>
        <position position="500"/>
    </location>
</feature>
<name>A0AAE0LVU5_9PEZI</name>
<dbReference type="Proteomes" id="UP001278766">
    <property type="component" value="Unassembled WGS sequence"/>
</dbReference>
<reference evidence="1" key="2">
    <citation type="submission" date="2023-06" db="EMBL/GenBank/DDBJ databases">
        <authorList>
            <consortium name="Lawrence Berkeley National Laboratory"/>
            <person name="Haridas S."/>
            <person name="Hensen N."/>
            <person name="Bonometti L."/>
            <person name="Westerberg I."/>
            <person name="Brannstrom I.O."/>
            <person name="Guillou S."/>
            <person name="Cros-Aarteil S."/>
            <person name="Calhoun S."/>
            <person name="Kuo A."/>
            <person name="Mondo S."/>
            <person name="Pangilinan J."/>
            <person name="Riley R."/>
            <person name="Labutti K."/>
            <person name="Andreopoulos B."/>
            <person name="Lipzen A."/>
            <person name="Chen C."/>
            <person name="Yanf M."/>
            <person name="Daum C."/>
            <person name="Ng V."/>
            <person name="Clum A."/>
            <person name="Steindorff A."/>
            <person name="Ohm R."/>
            <person name="Martin F."/>
            <person name="Silar P."/>
            <person name="Natvig D."/>
            <person name="Lalanne C."/>
            <person name="Gautier V."/>
            <person name="Ament-Velasquez S.L."/>
            <person name="Kruys A."/>
            <person name="Hutchinson M.I."/>
            <person name="Powell A.J."/>
            <person name="Barry K."/>
            <person name="Miller A.N."/>
            <person name="Grigoriev I.V."/>
            <person name="Debuchy R."/>
            <person name="Gladieux P."/>
            <person name="Thoren M.H."/>
            <person name="Johannesson H."/>
        </authorList>
    </citation>
    <scope>NUCLEOTIDE SEQUENCE</scope>
    <source>
        <strain evidence="1">CBS 168.71</strain>
    </source>
</reference>